<dbReference type="Gene3D" id="3.90.79.10">
    <property type="entry name" value="Nucleoside Triphosphate Pyrophosphohydrolase"/>
    <property type="match status" value="1"/>
</dbReference>
<organism evidence="4 5">
    <name type="scientific">Thermosporothrix hazakensis</name>
    <dbReference type="NCBI Taxonomy" id="644383"/>
    <lineage>
        <taxon>Bacteria</taxon>
        <taxon>Bacillati</taxon>
        <taxon>Chloroflexota</taxon>
        <taxon>Ktedonobacteria</taxon>
        <taxon>Ktedonobacterales</taxon>
        <taxon>Thermosporotrichaceae</taxon>
        <taxon>Thermosporothrix</taxon>
    </lineage>
</organism>
<feature type="domain" description="Nudix hydrolase" evidence="3">
    <location>
        <begin position="10"/>
        <end position="138"/>
    </location>
</feature>
<dbReference type="CDD" id="cd04683">
    <property type="entry name" value="NUDIX_Hydrolase"/>
    <property type="match status" value="1"/>
</dbReference>
<protein>
    <submittedName>
        <fullName evidence="4">ADP-ribose pyrophosphatase YjhB (NUDIX family)</fullName>
    </submittedName>
</protein>
<dbReference type="PANTHER" id="PTHR43046">
    <property type="entry name" value="GDP-MANNOSE MANNOSYL HYDROLASE"/>
    <property type="match status" value="1"/>
</dbReference>
<dbReference type="InterPro" id="IPR015797">
    <property type="entry name" value="NUDIX_hydrolase-like_dom_sf"/>
</dbReference>
<dbReference type="SUPFAM" id="SSF55811">
    <property type="entry name" value="Nudix"/>
    <property type="match status" value="1"/>
</dbReference>
<comment type="cofactor">
    <cofactor evidence="1">
        <name>Mg(2+)</name>
        <dbReference type="ChEBI" id="CHEBI:18420"/>
    </cofactor>
</comment>
<evidence type="ECO:0000256" key="1">
    <source>
        <dbReference type="ARBA" id="ARBA00001946"/>
    </source>
</evidence>
<dbReference type="OrthoDB" id="9804563at2"/>
<keyword evidence="2" id="KW-0378">Hydrolase</keyword>
<gene>
    <name evidence="4" type="ORF">EI42_03016</name>
</gene>
<dbReference type="PANTHER" id="PTHR43046:SF16">
    <property type="entry name" value="ADP-RIBOSE PYROPHOSPHATASE YJHB-RELATED"/>
    <property type="match status" value="1"/>
</dbReference>
<dbReference type="PROSITE" id="PS51462">
    <property type="entry name" value="NUDIX"/>
    <property type="match status" value="1"/>
</dbReference>
<dbReference type="RefSeq" id="WP_111323344.1">
    <property type="nucleotide sequence ID" value="NZ_BIFX01000001.1"/>
</dbReference>
<evidence type="ECO:0000259" key="3">
    <source>
        <dbReference type="PROSITE" id="PS51462"/>
    </source>
</evidence>
<dbReference type="Proteomes" id="UP000248806">
    <property type="component" value="Unassembled WGS sequence"/>
</dbReference>
<dbReference type="GO" id="GO:0016787">
    <property type="term" value="F:hydrolase activity"/>
    <property type="evidence" value="ECO:0007669"/>
    <property type="project" value="UniProtKB-KW"/>
</dbReference>
<reference evidence="4 5" key="1">
    <citation type="submission" date="2018-06" db="EMBL/GenBank/DDBJ databases">
        <title>Genomic Encyclopedia of Archaeal and Bacterial Type Strains, Phase II (KMG-II): from individual species to whole genera.</title>
        <authorList>
            <person name="Goeker M."/>
        </authorList>
    </citation>
    <scope>NUCLEOTIDE SEQUENCE [LARGE SCALE GENOMIC DNA]</scope>
    <source>
        <strain evidence="4 5">ATCC BAA-1881</strain>
    </source>
</reference>
<dbReference type="PROSITE" id="PS00893">
    <property type="entry name" value="NUDIX_BOX"/>
    <property type="match status" value="1"/>
</dbReference>
<dbReference type="Pfam" id="PF00293">
    <property type="entry name" value="NUDIX"/>
    <property type="match status" value="1"/>
</dbReference>
<dbReference type="InterPro" id="IPR020084">
    <property type="entry name" value="NUDIX_hydrolase_CS"/>
</dbReference>
<dbReference type="AlphaFoldDB" id="A0A326U9X9"/>
<proteinExistence type="predicted"/>
<comment type="caution">
    <text evidence="4">The sequence shown here is derived from an EMBL/GenBank/DDBJ whole genome shotgun (WGS) entry which is preliminary data.</text>
</comment>
<keyword evidence="5" id="KW-1185">Reference proteome</keyword>
<dbReference type="InterPro" id="IPR000086">
    <property type="entry name" value="NUDIX_hydrolase_dom"/>
</dbReference>
<sequence length="147" mass="16882">MKAKKQTRFSFIAAVHLFLIQNDQVLLLQRANTGYEDGNWSVIAGHLDGNEEVRAAMQREAREEAGIDIALPDLQVVGVMHRKAEEERIDFFLTAHTWRGSITNCEPEKCSALQWYPLAALPSNTIPYVRKALENYREGRWFDSFGW</sequence>
<name>A0A326U9X9_THEHA</name>
<evidence type="ECO:0000313" key="4">
    <source>
        <dbReference type="EMBL" id="PZW29294.1"/>
    </source>
</evidence>
<dbReference type="EMBL" id="QKUF01000009">
    <property type="protein sequence ID" value="PZW29294.1"/>
    <property type="molecule type" value="Genomic_DNA"/>
</dbReference>
<evidence type="ECO:0000256" key="2">
    <source>
        <dbReference type="ARBA" id="ARBA00022801"/>
    </source>
</evidence>
<accession>A0A326U9X9</accession>
<evidence type="ECO:0000313" key="5">
    <source>
        <dbReference type="Proteomes" id="UP000248806"/>
    </source>
</evidence>